<gene>
    <name evidence="1" type="ORF">ILEXP_LOCUS11018</name>
</gene>
<organism evidence="1 2">
    <name type="scientific">Ilex paraguariensis</name>
    <name type="common">yerba mate</name>
    <dbReference type="NCBI Taxonomy" id="185542"/>
    <lineage>
        <taxon>Eukaryota</taxon>
        <taxon>Viridiplantae</taxon>
        <taxon>Streptophyta</taxon>
        <taxon>Embryophyta</taxon>
        <taxon>Tracheophyta</taxon>
        <taxon>Spermatophyta</taxon>
        <taxon>Magnoliopsida</taxon>
        <taxon>eudicotyledons</taxon>
        <taxon>Gunneridae</taxon>
        <taxon>Pentapetalae</taxon>
        <taxon>asterids</taxon>
        <taxon>campanulids</taxon>
        <taxon>Aquifoliales</taxon>
        <taxon>Aquifoliaceae</taxon>
        <taxon>Ilex</taxon>
    </lineage>
</organism>
<name>A0ABC8RJV6_9AQUA</name>
<evidence type="ECO:0000313" key="1">
    <source>
        <dbReference type="EMBL" id="CAK9143319.1"/>
    </source>
</evidence>
<dbReference type="AlphaFoldDB" id="A0ABC8RJV6"/>
<sequence>MGKVATFAWAIWISRNNFVFNHHEPNAICTLPWAQKQWSDVRSTEIARHVDPLVVSSPRLDHPPGSIHDLCLRCDGAFKKGAAAIGLILQGPNVRIMDGFAKKIPAVLAFSLKLLQSEKLAYWLQQL</sequence>
<dbReference type="EMBL" id="CAUOFW020001288">
    <property type="protein sequence ID" value="CAK9143319.1"/>
    <property type="molecule type" value="Genomic_DNA"/>
</dbReference>
<feature type="non-terminal residue" evidence="1">
    <location>
        <position position="127"/>
    </location>
</feature>
<proteinExistence type="predicted"/>
<keyword evidence="2" id="KW-1185">Reference proteome</keyword>
<reference evidence="1 2" key="1">
    <citation type="submission" date="2024-02" db="EMBL/GenBank/DDBJ databases">
        <authorList>
            <person name="Vignale AGUSTIN F."/>
            <person name="Sosa J E."/>
            <person name="Modenutti C."/>
        </authorList>
    </citation>
    <scope>NUCLEOTIDE SEQUENCE [LARGE SCALE GENOMIC DNA]</scope>
</reference>
<protein>
    <recommendedName>
        <fullName evidence="3">Reverse transcriptase zinc-binding domain-containing protein</fullName>
    </recommendedName>
</protein>
<dbReference type="Proteomes" id="UP001642360">
    <property type="component" value="Unassembled WGS sequence"/>
</dbReference>
<evidence type="ECO:0008006" key="3">
    <source>
        <dbReference type="Google" id="ProtNLM"/>
    </source>
</evidence>
<evidence type="ECO:0000313" key="2">
    <source>
        <dbReference type="Proteomes" id="UP001642360"/>
    </source>
</evidence>
<comment type="caution">
    <text evidence="1">The sequence shown here is derived from an EMBL/GenBank/DDBJ whole genome shotgun (WGS) entry which is preliminary data.</text>
</comment>
<accession>A0ABC8RJV6</accession>